<evidence type="ECO:0000256" key="1">
    <source>
        <dbReference type="SAM" id="SignalP"/>
    </source>
</evidence>
<dbReference type="Gene3D" id="2.40.128.10">
    <property type="match status" value="1"/>
</dbReference>
<evidence type="ECO:0000313" key="3">
    <source>
        <dbReference type="Proteomes" id="UP000678276"/>
    </source>
</evidence>
<comment type="caution">
    <text evidence="2">The sequence shown here is derived from an EMBL/GenBank/DDBJ whole genome shotgun (WGS) entry which is preliminary data.</text>
</comment>
<dbReference type="Proteomes" id="UP000678276">
    <property type="component" value="Unassembled WGS sequence"/>
</dbReference>
<feature type="chain" id="PRO_5047132969" description="Alkaline proteinase inhibitor/ Outer membrane lipoprotein Omp19 domain-containing protein" evidence="1">
    <location>
        <begin position="25"/>
        <end position="145"/>
    </location>
</feature>
<dbReference type="EMBL" id="JAGJCF010000005">
    <property type="protein sequence ID" value="MBP0615858.1"/>
    <property type="molecule type" value="Genomic_DNA"/>
</dbReference>
<reference evidence="2 3" key="1">
    <citation type="submission" date="2021-04" db="EMBL/GenBank/DDBJ databases">
        <title>Whole genome sequence of Jiella sp. KSK16Y-1.</title>
        <authorList>
            <person name="Tuo L."/>
        </authorList>
    </citation>
    <scope>NUCLEOTIDE SEQUENCE [LARGE SCALE GENOMIC DNA]</scope>
    <source>
        <strain evidence="2 3">KSK16Y-1</strain>
    </source>
</reference>
<evidence type="ECO:0008006" key="4">
    <source>
        <dbReference type="Google" id="ProtNLM"/>
    </source>
</evidence>
<keyword evidence="3" id="KW-1185">Reference proteome</keyword>
<sequence>MNFTATVLATATAALLVIAKLQSAPEPGADLDNVVSLDQQTVGSIRPADTANGAVRVIDLRSGSSCKVTAGRPSAGAFKPAPLGRDCATSPDLSRVAQWRSTGDGSLVMADAHGRTVMRFMPGDGVLYESVYPSDALITIVPAKG</sequence>
<name>A0ABS4BGH9_9HYPH</name>
<keyword evidence="1" id="KW-0732">Signal</keyword>
<feature type="signal peptide" evidence="1">
    <location>
        <begin position="1"/>
        <end position="24"/>
    </location>
</feature>
<proteinExistence type="predicted"/>
<evidence type="ECO:0000313" key="2">
    <source>
        <dbReference type="EMBL" id="MBP0615858.1"/>
    </source>
</evidence>
<gene>
    <name evidence="2" type="ORF">J6595_09725</name>
</gene>
<accession>A0ABS4BGH9</accession>
<dbReference type="RefSeq" id="WP_209594280.1">
    <property type="nucleotide sequence ID" value="NZ_JAGJCF010000005.1"/>
</dbReference>
<organism evidence="2 3">
    <name type="scientific">Jiella mangrovi</name>
    <dbReference type="NCBI Taxonomy" id="2821407"/>
    <lineage>
        <taxon>Bacteria</taxon>
        <taxon>Pseudomonadati</taxon>
        <taxon>Pseudomonadota</taxon>
        <taxon>Alphaproteobacteria</taxon>
        <taxon>Hyphomicrobiales</taxon>
        <taxon>Aurantimonadaceae</taxon>
        <taxon>Jiella</taxon>
    </lineage>
</organism>
<dbReference type="InterPro" id="IPR016085">
    <property type="entry name" value="Protease_inh_B-barrel_dom"/>
</dbReference>
<dbReference type="SUPFAM" id="SSF50882">
    <property type="entry name" value="beta-Barrel protease inhibitors"/>
    <property type="match status" value="1"/>
</dbReference>
<protein>
    <recommendedName>
        <fullName evidence="4">Alkaline proteinase inhibitor/ Outer membrane lipoprotein Omp19 domain-containing protein</fullName>
    </recommendedName>
</protein>